<keyword evidence="1" id="KW-0472">Membrane</keyword>
<organism evidence="2 3">
    <name type="scientific">Actinocrispum wychmicini</name>
    <dbReference type="NCBI Taxonomy" id="1213861"/>
    <lineage>
        <taxon>Bacteria</taxon>
        <taxon>Bacillati</taxon>
        <taxon>Actinomycetota</taxon>
        <taxon>Actinomycetes</taxon>
        <taxon>Pseudonocardiales</taxon>
        <taxon>Pseudonocardiaceae</taxon>
        <taxon>Actinocrispum</taxon>
    </lineage>
</organism>
<keyword evidence="1" id="KW-0812">Transmembrane</keyword>
<sequence>MEPFVTTQDPRRWNRGFFAACIAIPFTLMQIWAVTVVLTTANMEGAAGFAFLLAVGGSAVAVLDGWRWAWRLGRDSADQAAITVR</sequence>
<dbReference type="EMBL" id="SLWS01000006">
    <property type="protein sequence ID" value="TCO57249.1"/>
    <property type="molecule type" value="Genomic_DNA"/>
</dbReference>
<dbReference type="Proteomes" id="UP000295680">
    <property type="component" value="Unassembled WGS sequence"/>
</dbReference>
<proteinExistence type="predicted"/>
<evidence type="ECO:0000313" key="3">
    <source>
        <dbReference type="Proteomes" id="UP000295680"/>
    </source>
</evidence>
<accession>A0A4R2JKX9</accession>
<feature type="transmembrane region" description="Helical" evidence="1">
    <location>
        <begin position="17"/>
        <end position="40"/>
    </location>
</feature>
<keyword evidence="1" id="KW-1133">Transmembrane helix</keyword>
<comment type="caution">
    <text evidence="2">The sequence shown here is derived from an EMBL/GenBank/DDBJ whole genome shotgun (WGS) entry which is preliminary data.</text>
</comment>
<protein>
    <submittedName>
        <fullName evidence="2">Uncharacterized protein</fullName>
    </submittedName>
</protein>
<evidence type="ECO:0000313" key="2">
    <source>
        <dbReference type="EMBL" id="TCO57249.1"/>
    </source>
</evidence>
<dbReference type="RefSeq" id="WP_132121135.1">
    <property type="nucleotide sequence ID" value="NZ_SLWS01000006.1"/>
</dbReference>
<dbReference type="OrthoDB" id="3694090at2"/>
<gene>
    <name evidence="2" type="ORF">EV192_106726</name>
</gene>
<dbReference type="AlphaFoldDB" id="A0A4R2JKX9"/>
<keyword evidence="3" id="KW-1185">Reference proteome</keyword>
<feature type="transmembrane region" description="Helical" evidence="1">
    <location>
        <begin position="46"/>
        <end position="66"/>
    </location>
</feature>
<reference evidence="2 3" key="1">
    <citation type="submission" date="2019-03" db="EMBL/GenBank/DDBJ databases">
        <title>Genomic Encyclopedia of Type Strains, Phase IV (KMG-IV): sequencing the most valuable type-strain genomes for metagenomic binning, comparative biology and taxonomic classification.</title>
        <authorList>
            <person name="Goeker M."/>
        </authorList>
    </citation>
    <scope>NUCLEOTIDE SEQUENCE [LARGE SCALE GENOMIC DNA]</scope>
    <source>
        <strain evidence="2 3">DSM 45934</strain>
    </source>
</reference>
<evidence type="ECO:0000256" key="1">
    <source>
        <dbReference type="SAM" id="Phobius"/>
    </source>
</evidence>
<name>A0A4R2JKX9_9PSEU</name>